<organism evidence="2 3">
    <name type="scientific">Cricetulus griseus</name>
    <name type="common">Chinese hamster</name>
    <name type="synonym">Cricetulus barabensis griseus</name>
    <dbReference type="NCBI Taxonomy" id="10029"/>
    <lineage>
        <taxon>Eukaryota</taxon>
        <taxon>Metazoa</taxon>
        <taxon>Chordata</taxon>
        <taxon>Craniata</taxon>
        <taxon>Vertebrata</taxon>
        <taxon>Euteleostomi</taxon>
        <taxon>Mammalia</taxon>
        <taxon>Eutheria</taxon>
        <taxon>Euarchontoglires</taxon>
        <taxon>Glires</taxon>
        <taxon>Rodentia</taxon>
        <taxon>Myomorpha</taxon>
        <taxon>Muroidea</taxon>
        <taxon>Cricetidae</taxon>
        <taxon>Cricetinae</taxon>
        <taxon>Cricetulus</taxon>
    </lineage>
</organism>
<evidence type="ECO:0000313" key="3">
    <source>
        <dbReference type="Proteomes" id="UP000001075"/>
    </source>
</evidence>
<feature type="signal peptide" evidence="1">
    <location>
        <begin position="1"/>
        <end position="19"/>
    </location>
</feature>
<feature type="chain" id="PRO_5003444146" description="Secreted protein" evidence="1">
    <location>
        <begin position="20"/>
        <end position="59"/>
    </location>
</feature>
<evidence type="ECO:0000313" key="2">
    <source>
        <dbReference type="EMBL" id="EGV97411.1"/>
    </source>
</evidence>
<accession>G3H469</accession>
<evidence type="ECO:0008006" key="4">
    <source>
        <dbReference type="Google" id="ProtNLM"/>
    </source>
</evidence>
<keyword evidence="1" id="KW-0732">Signal</keyword>
<name>G3H469_CRIGR</name>
<gene>
    <name evidence="2" type="ORF">I79_005069</name>
</gene>
<dbReference type="InParanoid" id="G3H469"/>
<dbReference type="EMBL" id="JH000137">
    <property type="protein sequence ID" value="EGV97411.1"/>
    <property type="molecule type" value="Genomic_DNA"/>
</dbReference>
<evidence type="ECO:0000256" key="1">
    <source>
        <dbReference type="SAM" id="SignalP"/>
    </source>
</evidence>
<dbReference type="Proteomes" id="UP000001075">
    <property type="component" value="Unassembled WGS sequence"/>
</dbReference>
<dbReference type="AlphaFoldDB" id="G3H469"/>
<protein>
    <recommendedName>
        <fullName evidence="4">Secreted protein</fullName>
    </recommendedName>
</protein>
<reference evidence="3" key="1">
    <citation type="journal article" date="2011" name="Nat. Biotechnol.">
        <title>The genomic sequence of the Chinese hamster ovary (CHO)-K1 cell line.</title>
        <authorList>
            <person name="Xu X."/>
            <person name="Nagarajan H."/>
            <person name="Lewis N.E."/>
            <person name="Pan S."/>
            <person name="Cai Z."/>
            <person name="Liu X."/>
            <person name="Chen W."/>
            <person name="Xie M."/>
            <person name="Wang W."/>
            <person name="Hammond S."/>
            <person name="Andersen M.R."/>
            <person name="Neff N."/>
            <person name="Passarelli B."/>
            <person name="Koh W."/>
            <person name="Fan H.C."/>
            <person name="Wang J."/>
            <person name="Gui Y."/>
            <person name="Lee K.H."/>
            <person name="Betenbaugh M.J."/>
            <person name="Quake S.R."/>
            <person name="Famili I."/>
            <person name="Palsson B.O."/>
            <person name="Wang J."/>
        </authorList>
    </citation>
    <scope>NUCLEOTIDE SEQUENCE [LARGE SCALE GENOMIC DNA]</scope>
    <source>
        <strain evidence="3">CHO K1 cell line</strain>
    </source>
</reference>
<proteinExistence type="predicted"/>
<sequence length="59" mass="6427">MPLCCFNTGFLGTALTVLALLDQAGLILRSTCLCLPNTGIRGVNHHCLAPIHRIFKFET</sequence>